<evidence type="ECO:0000313" key="2">
    <source>
        <dbReference type="EMBL" id="QHT05991.1"/>
    </source>
</evidence>
<organism evidence="2">
    <name type="scientific">viral metagenome</name>
    <dbReference type="NCBI Taxonomy" id="1070528"/>
    <lineage>
        <taxon>unclassified sequences</taxon>
        <taxon>metagenomes</taxon>
        <taxon>organismal metagenomes</taxon>
    </lineage>
</organism>
<accession>A0A6C0CNF1</accession>
<dbReference type="AlphaFoldDB" id="A0A6C0CNF1"/>
<keyword evidence="1" id="KW-0175">Coiled coil</keyword>
<evidence type="ECO:0000256" key="1">
    <source>
        <dbReference type="SAM" id="Coils"/>
    </source>
</evidence>
<proteinExistence type="predicted"/>
<protein>
    <submittedName>
        <fullName evidence="2">Uncharacterized protein</fullName>
    </submittedName>
</protein>
<name>A0A6C0CNF1_9ZZZZ</name>
<reference evidence="2" key="1">
    <citation type="journal article" date="2020" name="Nature">
        <title>Giant virus diversity and host interactions through global metagenomics.</title>
        <authorList>
            <person name="Schulz F."/>
            <person name="Roux S."/>
            <person name="Paez-Espino D."/>
            <person name="Jungbluth S."/>
            <person name="Walsh D.A."/>
            <person name="Denef V.J."/>
            <person name="McMahon K.D."/>
            <person name="Konstantinidis K.T."/>
            <person name="Eloe-Fadrosh E.A."/>
            <person name="Kyrpides N.C."/>
            <person name="Woyke T."/>
        </authorList>
    </citation>
    <scope>NUCLEOTIDE SEQUENCE</scope>
    <source>
        <strain evidence="2">GVMAG-M-3300021425-14</strain>
    </source>
</reference>
<feature type="coiled-coil region" evidence="1">
    <location>
        <begin position="41"/>
        <end position="68"/>
    </location>
</feature>
<sequence>MNIARQDRVLHQIECEIKNNKKKMMQRLYELERVKQHNEFLDKVLLDYQNYKNHIVKQENNKEKEMKLIYDYLEKIRKENGLSEEMVNKAKFQQQKIVKKMNNVRNDLSSLLKNK</sequence>
<dbReference type="EMBL" id="MN739462">
    <property type="protein sequence ID" value="QHT05991.1"/>
    <property type="molecule type" value="Genomic_DNA"/>
</dbReference>